<dbReference type="PANTHER" id="PTHR39937:SF1">
    <property type="entry name" value="ATP SYNTHASE PROTEIN 8"/>
    <property type="match status" value="1"/>
</dbReference>
<evidence type="ECO:0000256" key="7">
    <source>
        <dbReference type="ARBA" id="ARBA00022989"/>
    </source>
</evidence>
<keyword evidence="10 14" id="KW-0472">Membrane</keyword>
<keyword evidence="7 14" id="KW-1133">Transmembrane helix</keyword>
<organism evidence="15">
    <name type="scientific">Teratoscincus keyserlingii</name>
    <name type="common">Persian wonder Gecko</name>
    <dbReference type="NCBI Taxonomy" id="293957"/>
    <lineage>
        <taxon>Eukaryota</taxon>
        <taxon>Metazoa</taxon>
        <taxon>Chordata</taxon>
        <taxon>Craniata</taxon>
        <taxon>Vertebrata</taxon>
        <taxon>Euteleostomi</taxon>
        <taxon>Lepidosauria</taxon>
        <taxon>Squamata</taxon>
        <taxon>Bifurcata</taxon>
        <taxon>Gekkota</taxon>
        <taxon>Sphaerodactylidae</taxon>
        <taxon>Teratoscincus</taxon>
    </lineage>
</organism>
<evidence type="ECO:0000256" key="13">
    <source>
        <dbReference type="SAM" id="MobiDB-lite"/>
    </source>
</evidence>
<dbReference type="GO" id="GO:0045259">
    <property type="term" value="C:proton-transporting ATP synthase complex"/>
    <property type="evidence" value="ECO:0007669"/>
    <property type="project" value="UniProtKB-KW"/>
</dbReference>
<feature type="transmembrane region" description="Helical" evidence="14">
    <location>
        <begin position="6"/>
        <end position="25"/>
    </location>
</feature>
<dbReference type="PANTHER" id="PTHR39937">
    <property type="entry name" value="ATP SYNTHASE PROTEIN 8"/>
    <property type="match status" value="1"/>
</dbReference>
<evidence type="ECO:0000256" key="10">
    <source>
        <dbReference type="ARBA" id="ARBA00023136"/>
    </source>
</evidence>
<evidence type="ECO:0000256" key="9">
    <source>
        <dbReference type="ARBA" id="ARBA00023128"/>
    </source>
</evidence>
<dbReference type="EMBL" id="AY753545">
    <property type="protein sequence ID" value="AAU47374.1"/>
    <property type="molecule type" value="Genomic_DNA"/>
</dbReference>
<evidence type="ECO:0000256" key="12">
    <source>
        <dbReference type="RuleBase" id="RU003661"/>
    </source>
</evidence>
<evidence type="ECO:0000256" key="4">
    <source>
        <dbReference type="ARBA" id="ARBA00022547"/>
    </source>
</evidence>
<feature type="region of interest" description="Disordered" evidence="13">
    <location>
        <begin position="35"/>
        <end position="54"/>
    </location>
</feature>
<evidence type="ECO:0000256" key="5">
    <source>
        <dbReference type="ARBA" id="ARBA00022692"/>
    </source>
</evidence>
<evidence type="ECO:0000313" key="15">
    <source>
        <dbReference type="EMBL" id="AAU47374.1"/>
    </source>
</evidence>
<sequence length="54" mass="6304">MPQLSPSPWLPIMLTAWAILLLIIMPKLLKLTTTNTPQPPHTKPHNTTWSWPWY</sequence>
<dbReference type="InterPro" id="IPR001421">
    <property type="entry name" value="ATP8_metazoa"/>
</dbReference>
<evidence type="ECO:0000256" key="3">
    <source>
        <dbReference type="ARBA" id="ARBA00022448"/>
    </source>
</evidence>
<dbReference type="GO" id="GO:0015986">
    <property type="term" value="P:proton motive force-driven ATP synthesis"/>
    <property type="evidence" value="ECO:0007669"/>
    <property type="project" value="InterPro"/>
</dbReference>
<name>Q50ET7_9SAUR</name>
<dbReference type="InterPro" id="IPR050635">
    <property type="entry name" value="ATPase_protein_8"/>
</dbReference>
<keyword evidence="8 12" id="KW-0406">Ion transport</keyword>
<reference evidence="15" key="1">
    <citation type="journal article" date="2005" name="Mol. Phylogenet. Evol.">
        <title>The complete mitochondrial genome of a gecko and the phylogenetic position of the Middle Eastern Teratoscincus keyserlingii.</title>
        <authorList>
            <person name="Macey J.R."/>
            <person name="Fong J.J."/>
            <person name="Kuehl J.V."/>
            <person name="Shafiei S."/>
            <person name="Ananjeva N.B."/>
            <person name="Papenfuss T.J."/>
            <person name="Boore J.L."/>
        </authorList>
    </citation>
    <scope>NUCLEOTIDE SEQUENCE</scope>
</reference>
<feature type="compositionally biased region" description="Polar residues" evidence="13">
    <location>
        <begin position="45"/>
        <end position="54"/>
    </location>
</feature>
<keyword evidence="11" id="KW-0066">ATP synthesis</keyword>
<dbReference type="GO" id="GO:0031966">
    <property type="term" value="C:mitochondrial membrane"/>
    <property type="evidence" value="ECO:0007669"/>
    <property type="project" value="UniProtKB-SubCell"/>
</dbReference>
<evidence type="ECO:0000256" key="2">
    <source>
        <dbReference type="ARBA" id="ARBA00008892"/>
    </source>
</evidence>
<keyword evidence="6 12" id="KW-0375">Hydrogen ion transport</keyword>
<evidence type="ECO:0000256" key="14">
    <source>
        <dbReference type="SAM" id="Phobius"/>
    </source>
</evidence>
<dbReference type="Pfam" id="PF00895">
    <property type="entry name" value="ATP-synt_8"/>
    <property type="match status" value="1"/>
</dbReference>
<evidence type="ECO:0000256" key="6">
    <source>
        <dbReference type="ARBA" id="ARBA00022781"/>
    </source>
</evidence>
<keyword evidence="3 12" id="KW-0813">Transport</keyword>
<geneLocation type="mitochondrion" evidence="15"/>
<keyword evidence="4 12" id="KW-0138">CF(0)</keyword>
<keyword evidence="9 12" id="KW-0496">Mitochondrion</keyword>
<protein>
    <recommendedName>
        <fullName evidence="12">ATP synthase complex subunit 8</fullName>
    </recommendedName>
</protein>
<comment type="subcellular location">
    <subcellularLocation>
        <location evidence="1 12">Mitochondrion membrane</location>
        <topology evidence="1 12">Single-pass membrane protein</topology>
    </subcellularLocation>
</comment>
<accession>Q50ET7</accession>
<proteinExistence type="inferred from homology"/>
<comment type="similarity">
    <text evidence="2 12">Belongs to the ATPase protein 8 family.</text>
</comment>
<dbReference type="GO" id="GO:0015078">
    <property type="term" value="F:proton transmembrane transporter activity"/>
    <property type="evidence" value="ECO:0007669"/>
    <property type="project" value="InterPro"/>
</dbReference>
<evidence type="ECO:0000256" key="8">
    <source>
        <dbReference type="ARBA" id="ARBA00023065"/>
    </source>
</evidence>
<dbReference type="AlphaFoldDB" id="Q50ET7"/>
<evidence type="ECO:0000256" key="11">
    <source>
        <dbReference type="ARBA" id="ARBA00023310"/>
    </source>
</evidence>
<evidence type="ECO:0000256" key="1">
    <source>
        <dbReference type="ARBA" id="ARBA00004304"/>
    </source>
</evidence>
<gene>
    <name evidence="15" type="primary">ATP8</name>
</gene>
<keyword evidence="5 12" id="KW-0812">Transmembrane</keyword>